<dbReference type="Gene3D" id="1.10.196.10">
    <property type="match status" value="1"/>
</dbReference>
<feature type="compositionally biased region" description="Polar residues" evidence="1">
    <location>
        <begin position="79"/>
        <end position="123"/>
    </location>
</feature>
<dbReference type="SUPFAM" id="SSF48097">
    <property type="entry name" value="Regulator of G-protein signaling, RGS"/>
    <property type="match status" value="1"/>
</dbReference>
<evidence type="ECO:0000259" key="2">
    <source>
        <dbReference type="PROSITE" id="PS50132"/>
    </source>
</evidence>
<dbReference type="PRINTS" id="PR01301">
    <property type="entry name" value="RGSPROTEIN"/>
</dbReference>
<dbReference type="SMART" id="SM00315">
    <property type="entry name" value="RGS"/>
    <property type="match status" value="1"/>
</dbReference>
<feature type="region of interest" description="Disordered" evidence="1">
    <location>
        <begin position="63"/>
        <end position="123"/>
    </location>
</feature>
<reference evidence="3" key="1">
    <citation type="submission" date="2021-02" db="EMBL/GenBank/DDBJ databases">
        <authorList>
            <person name="Nowell W R."/>
        </authorList>
    </citation>
    <scope>NUCLEOTIDE SEQUENCE</scope>
</reference>
<gene>
    <name evidence="3" type="ORF">SMN809_LOCUS15290</name>
</gene>
<feature type="domain" description="RGS" evidence="2">
    <location>
        <begin position="286"/>
        <end position="352"/>
    </location>
</feature>
<dbReference type="InterPro" id="IPR016137">
    <property type="entry name" value="RGS"/>
</dbReference>
<evidence type="ECO:0000256" key="1">
    <source>
        <dbReference type="SAM" id="MobiDB-lite"/>
    </source>
</evidence>
<evidence type="ECO:0000313" key="4">
    <source>
        <dbReference type="Proteomes" id="UP000676336"/>
    </source>
</evidence>
<dbReference type="PANTHER" id="PTHR10845">
    <property type="entry name" value="REGULATOR OF G PROTEIN SIGNALING"/>
    <property type="match status" value="1"/>
</dbReference>
<accession>A0A8S2PNA0</accession>
<dbReference type="EMBL" id="CAJOBI010006532">
    <property type="protein sequence ID" value="CAF4062806.1"/>
    <property type="molecule type" value="Genomic_DNA"/>
</dbReference>
<dbReference type="PANTHER" id="PTHR10845:SF192">
    <property type="entry name" value="DOUBLE HIT, ISOFORM B"/>
    <property type="match status" value="1"/>
</dbReference>
<dbReference type="Pfam" id="PF00615">
    <property type="entry name" value="RGS"/>
    <property type="match status" value="1"/>
</dbReference>
<dbReference type="Gene3D" id="1.10.167.10">
    <property type="entry name" value="Regulator of G-protein Signalling 4, domain 2"/>
    <property type="match status" value="1"/>
</dbReference>
<proteinExistence type="predicted"/>
<dbReference type="InterPro" id="IPR044926">
    <property type="entry name" value="RGS_subdomain_2"/>
</dbReference>
<dbReference type="AlphaFoldDB" id="A0A8S2PNA0"/>
<dbReference type="InterPro" id="IPR036305">
    <property type="entry name" value="RGS_sf"/>
</dbReference>
<organism evidence="3 4">
    <name type="scientific">Rotaria magnacalcarata</name>
    <dbReference type="NCBI Taxonomy" id="392030"/>
    <lineage>
        <taxon>Eukaryota</taxon>
        <taxon>Metazoa</taxon>
        <taxon>Spiralia</taxon>
        <taxon>Gnathifera</taxon>
        <taxon>Rotifera</taxon>
        <taxon>Eurotatoria</taxon>
        <taxon>Bdelloidea</taxon>
        <taxon>Philodinida</taxon>
        <taxon>Philodinidae</taxon>
        <taxon>Rotaria</taxon>
    </lineage>
</organism>
<dbReference type="InterPro" id="IPR024066">
    <property type="entry name" value="RGS_subdom1/3"/>
</dbReference>
<dbReference type="PROSITE" id="PS50132">
    <property type="entry name" value="RGS"/>
    <property type="match status" value="1"/>
</dbReference>
<name>A0A8S2PNA0_9BILA</name>
<dbReference type="Proteomes" id="UP000676336">
    <property type="component" value="Unassembled WGS sequence"/>
</dbReference>
<sequence>MESERHPPSSSSSWLLSPHHDFSSLVSWPHHWQPESFEITTNNSSTIPLEMTQVVPERVARAKVANGNNNNNNSRKENSAIQKTRSQRSNSATLSAISVTCDTDSLSARPPNTSRPTQSTTKKSSMIFTTTNNIVASHSASALSNVSIMSPSSLGNHQPRKSSKPTACEINIINEKSNIVSSASTMSIPNKHFITTASSAIEGALPAAKALSIKHKSTLFDDHRSTRGVGKTVLEHLVFVFPENVRRLLSGPKNLTVRTDEGRQPAEPIDLADPPSLDEVRSWSDSFDKLMMCHAGRHYFREFLRSEYSEENFLFWMSCESLKNEQNPDIIEEKARLIYEDYISILSPKESSPSAFKRTVTLNAACMCLFVA</sequence>
<evidence type="ECO:0000313" key="3">
    <source>
        <dbReference type="EMBL" id="CAF4062806.1"/>
    </source>
</evidence>
<comment type="caution">
    <text evidence="3">The sequence shown here is derived from an EMBL/GenBank/DDBJ whole genome shotgun (WGS) entry which is preliminary data.</text>
</comment>
<protein>
    <recommendedName>
        <fullName evidence="2">RGS domain-containing protein</fullName>
    </recommendedName>
</protein>